<protein>
    <submittedName>
        <fullName evidence="3">Uncharacterized protein</fullName>
    </submittedName>
</protein>
<keyword evidence="2" id="KW-0472">Membrane</keyword>
<evidence type="ECO:0000256" key="1">
    <source>
        <dbReference type="SAM" id="MobiDB-lite"/>
    </source>
</evidence>
<reference evidence="3" key="1">
    <citation type="submission" date="2018-02" db="EMBL/GenBank/DDBJ databases">
        <title>Rhizophora mucronata_Transcriptome.</title>
        <authorList>
            <person name="Meera S.P."/>
            <person name="Sreeshan A."/>
            <person name="Augustine A."/>
        </authorList>
    </citation>
    <scope>NUCLEOTIDE SEQUENCE</scope>
    <source>
        <tissue evidence="3">Leaf</tissue>
    </source>
</reference>
<evidence type="ECO:0000313" key="3">
    <source>
        <dbReference type="EMBL" id="MBX35567.1"/>
    </source>
</evidence>
<dbReference type="EMBL" id="GGEC01055083">
    <property type="protein sequence ID" value="MBX35567.1"/>
    <property type="molecule type" value="Transcribed_RNA"/>
</dbReference>
<keyword evidence="2" id="KW-0812">Transmembrane</keyword>
<sequence length="59" mass="6571">MVIPESYGTTKIYLCPLQLISPIIATTSYIILQSKNAGRTSTPSNKTHHFATKRKIKAH</sequence>
<organism evidence="3">
    <name type="scientific">Rhizophora mucronata</name>
    <name type="common">Asiatic mangrove</name>
    <dbReference type="NCBI Taxonomy" id="61149"/>
    <lineage>
        <taxon>Eukaryota</taxon>
        <taxon>Viridiplantae</taxon>
        <taxon>Streptophyta</taxon>
        <taxon>Embryophyta</taxon>
        <taxon>Tracheophyta</taxon>
        <taxon>Spermatophyta</taxon>
        <taxon>Magnoliopsida</taxon>
        <taxon>eudicotyledons</taxon>
        <taxon>Gunneridae</taxon>
        <taxon>Pentapetalae</taxon>
        <taxon>rosids</taxon>
        <taxon>fabids</taxon>
        <taxon>Malpighiales</taxon>
        <taxon>Rhizophoraceae</taxon>
        <taxon>Rhizophora</taxon>
    </lineage>
</organism>
<name>A0A2P2MZC0_RHIMU</name>
<dbReference type="AlphaFoldDB" id="A0A2P2MZC0"/>
<feature type="transmembrane region" description="Helical" evidence="2">
    <location>
        <begin position="12"/>
        <end position="32"/>
    </location>
</feature>
<feature type="region of interest" description="Disordered" evidence="1">
    <location>
        <begin position="37"/>
        <end position="59"/>
    </location>
</feature>
<feature type="compositionally biased region" description="Basic residues" evidence="1">
    <location>
        <begin position="46"/>
        <end position="59"/>
    </location>
</feature>
<proteinExistence type="predicted"/>
<keyword evidence="2" id="KW-1133">Transmembrane helix</keyword>
<accession>A0A2P2MZC0</accession>
<evidence type="ECO:0000256" key="2">
    <source>
        <dbReference type="SAM" id="Phobius"/>
    </source>
</evidence>